<evidence type="ECO:0000256" key="1">
    <source>
        <dbReference type="ARBA" id="ARBA00004651"/>
    </source>
</evidence>
<keyword evidence="7 9" id="KW-0472">Membrane</keyword>
<keyword evidence="3 9" id="KW-1003">Cell membrane</keyword>
<feature type="transmembrane region" description="Helical" evidence="10">
    <location>
        <begin position="28"/>
        <end position="45"/>
    </location>
</feature>
<reference evidence="12" key="1">
    <citation type="journal article" date="2019" name="Int. J. Syst. Evol. Microbiol.">
        <title>The Global Catalogue of Microorganisms (GCM) 10K type strain sequencing project: providing services to taxonomists for standard genome sequencing and annotation.</title>
        <authorList>
            <consortium name="The Broad Institute Genomics Platform"/>
            <consortium name="The Broad Institute Genome Sequencing Center for Infectious Disease"/>
            <person name="Wu L."/>
            <person name="Ma J."/>
        </authorList>
    </citation>
    <scope>NUCLEOTIDE SEQUENCE [LARGE SCALE GENOMIC DNA]</scope>
    <source>
        <strain evidence="12">CGMCC 4.1467</strain>
    </source>
</reference>
<dbReference type="PIRSF" id="PIRSF016636">
    <property type="entry name" value="AlgI_DltB"/>
    <property type="match status" value="1"/>
</dbReference>
<comment type="subcellular location">
    <subcellularLocation>
        <location evidence="1">Cell membrane</location>
        <topology evidence="1">Multi-pass membrane protein</topology>
    </subcellularLocation>
</comment>
<protein>
    <submittedName>
        <fullName evidence="11">MBOAT family O-acyltransferase</fullName>
    </submittedName>
</protein>
<evidence type="ECO:0000256" key="6">
    <source>
        <dbReference type="ARBA" id="ARBA00022989"/>
    </source>
</evidence>
<dbReference type="EMBL" id="JBHTBS010000001">
    <property type="protein sequence ID" value="MFC7335591.1"/>
    <property type="molecule type" value="Genomic_DNA"/>
</dbReference>
<feature type="transmembrane region" description="Helical" evidence="10">
    <location>
        <begin position="365"/>
        <end position="384"/>
    </location>
</feature>
<sequence length="509" mass="57966">MLFNSYIYLLLFLPIVLIGFQLLRRAPFRASVSFLVLASLFYYGWWDWKNLWIIGASCGINFFFGRYIAGHRATKAGKATLITGIVANLGVLAFYKYAGLIAKTIESLTEAGLPAPTIILPLGISFFTFQQVAYLIDAWRGETEEYHFSDYLLFVTFFPQLIAGPIVHHKEMLPQFQKGAGRGLRATDLSIGTTILIIGLFKKVVIADYLARTATPFFDLAASGDRHLTMGEAWAATLSYTLQIYFDFSGYSDMAIGSARLFGIRLPINFHSPYKATSIIDFWRRWHITLSRFLRDYLYFPLGGNRKGPARRYLNLMTTMLLGGLWHGAGWTFILWGGLHGFYLCVNHAWHWLGRRFQIPSIPKPIAIFMTFFAVAIAWIPFRAGNYEALASGSMDDAMGATKAILSSMFGLNGTEFWSSAGMVITPKTRALRPIFLGLLLVWFLPNTQQFMRRYFPALGMKELPDAKLGPRRRWQWRPTYLFLAFVLILLYAVGRDFDKLGEFIYFQF</sequence>
<evidence type="ECO:0000256" key="7">
    <source>
        <dbReference type="ARBA" id="ARBA00023136"/>
    </source>
</evidence>
<evidence type="ECO:0000313" key="11">
    <source>
        <dbReference type="EMBL" id="MFC7335591.1"/>
    </source>
</evidence>
<gene>
    <name evidence="11" type="ORF">ACFQY0_00260</name>
</gene>
<evidence type="ECO:0000256" key="3">
    <source>
        <dbReference type="ARBA" id="ARBA00022475"/>
    </source>
</evidence>
<accession>A0ABW2L203</accession>
<keyword evidence="6 10" id="KW-1133">Transmembrane helix</keyword>
<evidence type="ECO:0000256" key="5">
    <source>
        <dbReference type="ARBA" id="ARBA00022692"/>
    </source>
</evidence>
<feature type="transmembrane region" description="Helical" evidence="10">
    <location>
        <begin position="81"/>
        <end position="98"/>
    </location>
</feature>
<feature type="transmembrane region" description="Helical" evidence="10">
    <location>
        <begin position="151"/>
        <end position="169"/>
    </location>
</feature>
<organism evidence="11 12">
    <name type="scientific">Haloferula chungangensis</name>
    <dbReference type="NCBI Taxonomy" id="1048331"/>
    <lineage>
        <taxon>Bacteria</taxon>
        <taxon>Pseudomonadati</taxon>
        <taxon>Verrucomicrobiota</taxon>
        <taxon>Verrucomicrobiia</taxon>
        <taxon>Verrucomicrobiales</taxon>
        <taxon>Verrucomicrobiaceae</taxon>
        <taxon>Haloferula</taxon>
    </lineage>
</organism>
<feature type="transmembrane region" description="Helical" evidence="10">
    <location>
        <begin position="189"/>
        <end position="211"/>
    </location>
</feature>
<evidence type="ECO:0000256" key="9">
    <source>
        <dbReference type="PIRNR" id="PIRNR016636"/>
    </source>
</evidence>
<evidence type="ECO:0000313" key="12">
    <source>
        <dbReference type="Proteomes" id="UP001596472"/>
    </source>
</evidence>
<dbReference type="Pfam" id="PF03062">
    <property type="entry name" value="MBOAT"/>
    <property type="match status" value="1"/>
</dbReference>
<dbReference type="PANTHER" id="PTHR13285">
    <property type="entry name" value="ACYLTRANSFERASE"/>
    <property type="match status" value="1"/>
</dbReference>
<dbReference type="PIRSF" id="PIRSF500217">
    <property type="entry name" value="AlgI"/>
    <property type="match status" value="1"/>
</dbReference>
<comment type="caution">
    <text evidence="11">The sequence shown here is derived from an EMBL/GenBank/DDBJ whole genome shotgun (WGS) entry which is preliminary data.</text>
</comment>
<comment type="similarity">
    <text evidence="2 9">Belongs to the membrane-bound acyltransferase family.</text>
</comment>
<dbReference type="InterPro" id="IPR028362">
    <property type="entry name" value="AlgI"/>
</dbReference>
<dbReference type="Proteomes" id="UP001596472">
    <property type="component" value="Unassembled WGS sequence"/>
</dbReference>
<feature type="transmembrane region" description="Helical" evidence="10">
    <location>
        <begin position="6"/>
        <end position="23"/>
    </location>
</feature>
<dbReference type="PANTHER" id="PTHR13285:SF23">
    <property type="entry name" value="TEICHOIC ACID D-ALANYLTRANSFERASE"/>
    <property type="match status" value="1"/>
</dbReference>
<evidence type="ECO:0000256" key="10">
    <source>
        <dbReference type="SAM" id="Phobius"/>
    </source>
</evidence>
<keyword evidence="4 9" id="KW-0808">Transferase</keyword>
<proteinExistence type="inferred from homology"/>
<keyword evidence="8 9" id="KW-0012">Acyltransferase</keyword>
<keyword evidence="5 10" id="KW-0812">Transmembrane</keyword>
<keyword evidence="12" id="KW-1185">Reference proteome</keyword>
<feature type="transmembrane region" description="Helical" evidence="10">
    <location>
        <begin position="51"/>
        <end position="69"/>
    </location>
</feature>
<feature type="transmembrane region" description="Helical" evidence="10">
    <location>
        <begin position="476"/>
        <end position="494"/>
    </location>
</feature>
<dbReference type="InterPro" id="IPR051085">
    <property type="entry name" value="MB_O-acyltransferase"/>
</dbReference>
<name>A0ABW2L203_9BACT</name>
<evidence type="ECO:0000256" key="2">
    <source>
        <dbReference type="ARBA" id="ARBA00010323"/>
    </source>
</evidence>
<dbReference type="RefSeq" id="WP_379707851.1">
    <property type="nucleotide sequence ID" value="NZ_JBHTBS010000001.1"/>
</dbReference>
<dbReference type="InterPro" id="IPR004299">
    <property type="entry name" value="MBOAT_fam"/>
</dbReference>
<dbReference type="InterPro" id="IPR024194">
    <property type="entry name" value="Ac/AlaTfrase_AlgI/DltB"/>
</dbReference>
<evidence type="ECO:0000256" key="4">
    <source>
        <dbReference type="ARBA" id="ARBA00022679"/>
    </source>
</evidence>
<feature type="transmembrane region" description="Helical" evidence="10">
    <location>
        <begin position="118"/>
        <end position="139"/>
    </location>
</feature>
<evidence type="ECO:0000256" key="8">
    <source>
        <dbReference type="ARBA" id="ARBA00023315"/>
    </source>
</evidence>